<sequence length="1008" mass="110956">MFWLIDWGVSCSQGGCKENQDGWFVTIPRNIKADKFTRRKCQSIKYNSDVDRNKASGYSKGVWNLDPITQKISKAGSYDGFFGSCSNSVQNSPSNDKVERDGLSEGENIRKNTGARFNQNSTTNSSSNSVSIKIPDNTLKSASGSRKTSKDSNDAHIWDSFGGGSNGKGNRSIELDIGRINLSQTVENDSICSITDKERIDDQNSHFLSASKKTGECIGKGGHGDGNGNDNDNDYRDLTYSENEQKRIDQVFPVAFPLFPLPPLQPKKTGPNWVSHTSGGKSCSNLGIEEISRSCQFFGLLDGHGHYGKMASHLAAYCLSETLVKGLSDIRDDISLGDYLETVIDVLNKGFNYAHESVIKANISSKKDFGTTCIVVGIVDKYLVTANCGDSSAICIVPNQKKRAKTDLINENIGIPKIKKSNISDMRLPDLPIPLIPRKKTSCSVYDINGNFCGSGGLNTNNLGINDTGNKGSKQYYHKIYYLSNPHCLVRKSERQRIDQSGVGKVVLGDYGMLRLIPSYLTYQQARDMGLSISMSRSLGHMHLSRCALLPTPDYRIFNIGIGSPKKESLRSIRGAEEEKAIKRREDEKMISFSEALVEQSVISLGWRNSRPSHNPANKPHIESIELDWCTDDDNFINNSCVKCGHCNETKDNNNEGEVQNECAIKNKQIDEKDRNSGEWEECYVVIMSDGISDILDGFSIADIIVNSVDKTLEEIAGIITSEAERKRRFNNIRADNCTAIVIRIGTKPRLEIVKGDTGKNETDANFTGESRKNKECAQQKTCELSFSSILSSCKNRNSCKTSNSTGETENKSVEQTSPFYSPNSSNMSSYIASGLKTVVGNIDGVVSPKKRVSSDNACESDVSTGNAINESKHNTKESENKTNVGFNPIRSSTNTAEGGNASSIRSDIAVNNGNSRANVIFEPNRLTFTGRRNLRSSRLDIENSATRTSIGAGNSSALRSENNILNSSLRRSFTPIIPRRRVATPSPSRARTCKLREIPSFFQRNNT</sequence>
<evidence type="ECO:0000259" key="2">
    <source>
        <dbReference type="PROSITE" id="PS51746"/>
    </source>
</evidence>
<accession>A0AAV9XVY9</accession>
<name>A0AAV9XVY9_9CRYT</name>
<dbReference type="GO" id="GO:0004722">
    <property type="term" value="F:protein serine/threonine phosphatase activity"/>
    <property type="evidence" value="ECO:0007669"/>
    <property type="project" value="InterPro"/>
</dbReference>
<evidence type="ECO:0000313" key="3">
    <source>
        <dbReference type="EMBL" id="KAK6588930.1"/>
    </source>
</evidence>
<feature type="compositionally biased region" description="Basic and acidic residues" evidence="1">
    <location>
        <begin position="871"/>
        <end position="881"/>
    </location>
</feature>
<dbReference type="InterPro" id="IPR001932">
    <property type="entry name" value="PPM-type_phosphatase-like_dom"/>
</dbReference>
<dbReference type="PANTHER" id="PTHR47992">
    <property type="entry name" value="PROTEIN PHOSPHATASE"/>
    <property type="match status" value="1"/>
</dbReference>
<feature type="compositionally biased region" description="Basic and acidic residues" evidence="1">
    <location>
        <begin position="148"/>
        <end position="157"/>
    </location>
</feature>
<feature type="region of interest" description="Disordered" evidence="1">
    <location>
        <begin position="850"/>
        <end position="902"/>
    </location>
</feature>
<comment type="caution">
    <text evidence="3">The sequence shown here is derived from an EMBL/GenBank/DDBJ whole genome shotgun (WGS) entry which is preliminary data.</text>
</comment>
<dbReference type="SMART" id="SM00332">
    <property type="entry name" value="PP2Cc"/>
    <property type="match status" value="1"/>
</dbReference>
<keyword evidence="4" id="KW-1185">Reference proteome</keyword>
<proteinExistence type="predicted"/>
<dbReference type="EMBL" id="JAWDEY010000020">
    <property type="protein sequence ID" value="KAK6588930.1"/>
    <property type="molecule type" value="Genomic_DNA"/>
</dbReference>
<dbReference type="PROSITE" id="PS51746">
    <property type="entry name" value="PPM_2"/>
    <property type="match status" value="1"/>
</dbReference>
<organism evidence="3 4">
    <name type="scientific">Cryptosporidium xiaoi</name>
    <dbReference type="NCBI Taxonomy" id="659607"/>
    <lineage>
        <taxon>Eukaryota</taxon>
        <taxon>Sar</taxon>
        <taxon>Alveolata</taxon>
        <taxon>Apicomplexa</taxon>
        <taxon>Conoidasida</taxon>
        <taxon>Coccidia</taxon>
        <taxon>Eucoccidiorida</taxon>
        <taxon>Eimeriorina</taxon>
        <taxon>Cryptosporidiidae</taxon>
        <taxon>Cryptosporidium</taxon>
    </lineage>
</organism>
<dbReference type="Pfam" id="PF00481">
    <property type="entry name" value="PP2C"/>
    <property type="match status" value="1"/>
</dbReference>
<dbReference type="Proteomes" id="UP001311799">
    <property type="component" value="Unassembled WGS sequence"/>
</dbReference>
<dbReference type="InterPro" id="IPR036457">
    <property type="entry name" value="PPM-type-like_dom_sf"/>
</dbReference>
<reference evidence="3 4" key="1">
    <citation type="submission" date="2023-10" db="EMBL/GenBank/DDBJ databases">
        <title>Comparative genomics analysis reveals potential genetic determinants of host preference in Cryptosporidium xiaoi.</title>
        <authorList>
            <person name="Xiao L."/>
            <person name="Li J."/>
        </authorList>
    </citation>
    <scope>NUCLEOTIDE SEQUENCE [LARGE SCALE GENOMIC DNA]</scope>
    <source>
        <strain evidence="3 4">52996</strain>
    </source>
</reference>
<evidence type="ECO:0000313" key="4">
    <source>
        <dbReference type="Proteomes" id="UP001311799"/>
    </source>
</evidence>
<feature type="region of interest" description="Disordered" evidence="1">
    <location>
        <begin position="795"/>
        <end position="825"/>
    </location>
</feature>
<dbReference type="SUPFAM" id="SSF81606">
    <property type="entry name" value="PP2C-like"/>
    <property type="match status" value="1"/>
</dbReference>
<dbReference type="InterPro" id="IPR015655">
    <property type="entry name" value="PP2C"/>
</dbReference>
<dbReference type="Gene3D" id="3.60.40.10">
    <property type="entry name" value="PPM-type phosphatase domain"/>
    <property type="match status" value="1"/>
</dbReference>
<dbReference type="AlphaFoldDB" id="A0AAV9XVY9"/>
<feature type="compositionally biased region" description="Polar residues" evidence="1">
    <location>
        <begin position="855"/>
        <end position="870"/>
    </location>
</feature>
<protein>
    <recommendedName>
        <fullName evidence="2">PPM-type phosphatase domain-containing protein</fullName>
    </recommendedName>
</protein>
<gene>
    <name evidence="3" type="ORF">RS030_283698</name>
</gene>
<feature type="compositionally biased region" description="Low complexity" evidence="1">
    <location>
        <begin position="118"/>
        <end position="131"/>
    </location>
</feature>
<evidence type="ECO:0000256" key="1">
    <source>
        <dbReference type="SAM" id="MobiDB-lite"/>
    </source>
</evidence>
<feature type="compositionally biased region" description="Polar residues" evidence="1">
    <location>
        <begin position="882"/>
        <end position="902"/>
    </location>
</feature>
<feature type="domain" description="PPM-type phosphatase" evidence="2">
    <location>
        <begin position="278"/>
        <end position="745"/>
    </location>
</feature>
<feature type="compositionally biased region" description="Gly residues" evidence="1">
    <location>
        <begin position="218"/>
        <end position="227"/>
    </location>
</feature>
<feature type="region of interest" description="Disordered" evidence="1">
    <location>
        <begin position="107"/>
        <end position="170"/>
    </location>
</feature>
<feature type="region of interest" description="Disordered" evidence="1">
    <location>
        <begin position="216"/>
        <end position="236"/>
    </location>
</feature>